<evidence type="ECO:0000256" key="2">
    <source>
        <dbReference type="ARBA" id="ARBA00022771"/>
    </source>
</evidence>
<keyword evidence="9" id="KW-1185">Reference proteome</keyword>
<feature type="region of interest" description="Disordered" evidence="6">
    <location>
        <begin position="206"/>
        <end position="237"/>
    </location>
</feature>
<organism evidence="8 9">
    <name type="scientific">Acer saccharum</name>
    <name type="common">Sugar maple</name>
    <dbReference type="NCBI Taxonomy" id="4024"/>
    <lineage>
        <taxon>Eukaryota</taxon>
        <taxon>Viridiplantae</taxon>
        <taxon>Streptophyta</taxon>
        <taxon>Embryophyta</taxon>
        <taxon>Tracheophyta</taxon>
        <taxon>Spermatophyta</taxon>
        <taxon>Magnoliopsida</taxon>
        <taxon>eudicotyledons</taxon>
        <taxon>Gunneridae</taxon>
        <taxon>Pentapetalae</taxon>
        <taxon>rosids</taxon>
        <taxon>malvids</taxon>
        <taxon>Sapindales</taxon>
        <taxon>Sapindaceae</taxon>
        <taxon>Hippocastanoideae</taxon>
        <taxon>Acereae</taxon>
        <taxon>Acer</taxon>
    </lineage>
</organism>
<reference evidence="8" key="1">
    <citation type="journal article" date="2022" name="Plant J.">
        <title>Strategies of tolerance reflected in two North American maple genomes.</title>
        <authorList>
            <person name="McEvoy S.L."/>
            <person name="Sezen U.U."/>
            <person name="Trouern-Trend A."/>
            <person name="McMahon S.M."/>
            <person name="Schaberg P.G."/>
            <person name="Yang J."/>
            <person name="Wegrzyn J.L."/>
            <person name="Swenson N.G."/>
        </authorList>
    </citation>
    <scope>NUCLEOTIDE SEQUENCE</scope>
    <source>
        <strain evidence="8">NS2018</strain>
    </source>
</reference>
<dbReference type="GO" id="GO:0140566">
    <property type="term" value="F:histone reader activity"/>
    <property type="evidence" value="ECO:0007669"/>
    <property type="project" value="InterPro"/>
</dbReference>
<proteinExistence type="predicted"/>
<gene>
    <name evidence="8" type="ORF">LWI29_020383</name>
</gene>
<evidence type="ECO:0000256" key="6">
    <source>
        <dbReference type="SAM" id="MobiDB-lite"/>
    </source>
</evidence>
<dbReference type="AlphaFoldDB" id="A0AA39W5X2"/>
<sequence length="386" mass="43959">MNGALFSSSLIFLYSVIHTYLSHYVVRLLQTQMSSMSPFGMTSNEANMSTPSFKWRRVLLNVNGEALACDHAQNIDPNVEPYCLDILPKNKKENVVWTCEECGAKETKLNPVSFRKSERISHAAEVRLSRKQMRKQISFPRDKARVQIFSFLVQANQCRGDDCLLSYEDSKKLPAIVATFDNDQEISATFGNQELRKKKRRLLLDDGDKSDEESEPVKTEASQLVSTISDGPSKTSSHLLSLESEKYDRSQLVKDPIWRGCFNINSVKCAMQYQDFELVAHLTRRGCPKGCDAVTSLPLLLTVEILSKSDMWPQRFQISPPSYDSIVLYFFPVYESDEKIVDALLDAMIDRDLALKAVVKDAELLIFSSLVLPIDHWRKLNYLIFC</sequence>
<accession>A0AA39W5X2</accession>
<dbReference type="InterPro" id="IPR056280">
    <property type="entry name" value="AIPP2-like_SPOC"/>
</dbReference>
<name>A0AA39W5X2_ACESA</name>
<protein>
    <recommendedName>
        <fullName evidence="7">AIPP2-like SPOC-like domain-containing protein</fullName>
    </recommendedName>
</protein>
<evidence type="ECO:0000256" key="3">
    <source>
        <dbReference type="ARBA" id="ARBA00022833"/>
    </source>
</evidence>
<evidence type="ECO:0000313" key="9">
    <source>
        <dbReference type="Proteomes" id="UP001168877"/>
    </source>
</evidence>
<dbReference type="Proteomes" id="UP001168877">
    <property type="component" value="Unassembled WGS sequence"/>
</dbReference>
<evidence type="ECO:0000259" key="7">
    <source>
        <dbReference type="Pfam" id="PF23121"/>
    </source>
</evidence>
<reference evidence="8" key="2">
    <citation type="submission" date="2023-06" db="EMBL/GenBank/DDBJ databases">
        <authorList>
            <person name="Swenson N.G."/>
            <person name="Wegrzyn J.L."/>
            <person name="Mcevoy S.L."/>
        </authorList>
    </citation>
    <scope>NUCLEOTIDE SEQUENCE</scope>
    <source>
        <strain evidence="8">NS2018</strain>
        <tissue evidence="8">Leaf</tissue>
    </source>
</reference>
<keyword evidence="4" id="KW-0805">Transcription regulation</keyword>
<evidence type="ECO:0000256" key="5">
    <source>
        <dbReference type="ARBA" id="ARBA00023163"/>
    </source>
</evidence>
<keyword evidence="5" id="KW-0804">Transcription</keyword>
<dbReference type="Pfam" id="PF23121">
    <property type="entry name" value="SPOC_AIPP2"/>
    <property type="match status" value="1"/>
</dbReference>
<dbReference type="InterPro" id="IPR049914">
    <property type="entry name" value="PHD1-3/5-6"/>
</dbReference>
<dbReference type="GO" id="GO:0008270">
    <property type="term" value="F:zinc ion binding"/>
    <property type="evidence" value="ECO:0007669"/>
    <property type="project" value="UniProtKB-KW"/>
</dbReference>
<comment type="caution">
    <text evidence="8">The sequence shown here is derived from an EMBL/GenBank/DDBJ whole genome shotgun (WGS) entry which is preliminary data.</text>
</comment>
<dbReference type="GO" id="GO:0034244">
    <property type="term" value="P:negative regulation of transcription elongation by RNA polymerase II"/>
    <property type="evidence" value="ECO:0007669"/>
    <property type="project" value="InterPro"/>
</dbReference>
<keyword evidence="1" id="KW-0479">Metal-binding</keyword>
<keyword evidence="2" id="KW-0863">Zinc-finger</keyword>
<evidence type="ECO:0000313" key="8">
    <source>
        <dbReference type="EMBL" id="KAK0604872.1"/>
    </source>
</evidence>
<feature type="compositionally biased region" description="Polar residues" evidence="6">
    <location>
        <begin position="220"/>
        <end position="237"/>
    </location>
</feature>
<dbReference type="PANTHER" id="PTHR33304">
    <property type="match status" value="1"/>
</dbReference>
<evidence type="ECO:0000256" key="4">
    <source>
        <dbReference type="ARBA" id="ARBA00023015"/>
    </source>
</evidence>
<dbReference type="EMBL" id="JAUESC010000002">
    <property type="protein sequence ID" value="KAK0604872.1"/>
    <property type="molecule type" value="Genomic_DNA"/>
</dbReference>
<evidence type="ECO:0000256" key="1">
    <source>
        <dbReference type="ARBA" id="ARBA00022723"/>
    </source>
</evidence>
<dbReference type="PANTHER" id="PTHR33304:SF49">
    <property type="entry name" value="OS12G0161500 PROTEIN"/>
    <property type="match status" value="1"/>
</dbReference>
<keyword evidence="3" id="KW-0862">Zinc</keyword>
<feature type="domain" description="AIPP2-like SPOC-like" evidence="7">
    <location>
        <begin position="258"/>
        <end position="379"/>
    </location>
</feature>